<evidence type="ECO:0000313" key="1">
    <source>
        <dbReference type="EMBL" id="JAT91494.1"/>
    </source>
</evidence>
<keyword evidence="1" id="KW-0378">Hydrolase</keyword>
<keyword evidence="1" id="KW-0540">Nuclease</keyword>
<feature type="non-terminal residue" evidence="1">
    <location>
        <position position="1"/>
    </location>
</feature>
<reference evidence="1" key="1">
    <citation type="journal article" date="2017" name="Front. Cell. Infect. Microbiol.">
        <title>The Distinct Transcriptional Response of the Midgut of Amblyomma sculptum and Amblyomma aureolatum Ticks to Rickettsia rickettsii Correlates to Their Differences in Susceptibility to Infection.</title>
        <authorList>
            <person name="Martins L.A."/>
            <person name="Galletti M.F.B.M."/>
            <person name="Ribeiro J.M."/>
            <person name="Fujita A."/>
            <person name="Costa F.B."/>
            <person name="Labruna M.B."/>
            <person name="Daffre S."/>
            <person name="Fogaca A.C."/>
        </authorList>
    </citation>
    <scope>NUCLEOTIDE SEQUENCE</scope>
</reference>
<feature type="non-terminal residue" evidence="1">
    <location>
        <position position="125"/>
    </location>
</feature>
<protein>
    <submittedName>
        <fullName evidence="1">Putative endonuclease/reverse transcript</fullName>
    </submittedName>
</protein>
<proteinExistence type="evidence at transcript level"/>
<keyword evidence="1" id="KW-0255">Endonuclease</keyword>
<sequence length="125" mass="14970">KLERIQNLALRFIYNHYSRYESVTHLRKSAGISTLECRRQTACMKFLFLLYNNCINIDKDLYLKPPYHRSKRINHDMCIRPFSAKCDLFKFSFFPRSIETWNNLPHQFMNNVSLDAFSASVESFF</sequence>
<dbReference type="AlphaFoldDB" id="A0A1E1WWY6"/>
<accession>A0A1E1WWY6</accession>
<organism evidence="1">
    <name type="scientific">Amblyomma aureolatum</name>
    <dbReference type="NCBI Taxonomy" id="187763"/>
    <lineage>
        <taxon>Eukaryota</taxon>
        <taxon>Metazoa</taxon>
        <taxon>Ecdysozoa</taxon>
        <taxon>Arthropoda</taxon>
        <taxon>Chelicerata</taxon>
        <taxon>Arachnida</taxon>
        <taxon>Acari</taxon>
        <taxon>Parasitiformes</taxon>
        <taxon>Ixodida</taxon>
        <taxon>Ixodoidea</taxon>
        <taxon>Ixodidae</taxon>
        <taxon>Amblyomminae</taxon>
        <taxon>Amblyomma</taxon>
    </lineage>
</organism>
<dbReference type="GO" id="GO:0004519">
    <property type="term" value="F:endonuclease activity"/>
    <property type="evidence" value="ECO:0007669"/>
    <property type="project" value="UniProtKB-KW"/>
</dbReference>
<dbReference type="EMBL" id="GFAC01007694">
    <property type="protein sequence ID" value="JAT91494.1"/>
    <property type="molecule type" value="mRNA"/>
</dbReference>
<name>A0A1E1WWY6_9ACAR</name>